<reference evidence="2" key="1">
    <citation type="journal article" date="2023" name="G3 (Bethesda)">
        <title>Genome assembly and association tests identify interacting loci associated with vigor, precocity, and sex in interspecific pistachio rootstocks.</title>
        <authorList>
            <person name="Palmer W."/>
            <person name="Jacygrad E."/>
            <person name="Sagayaradj S."/>
            <person name="Cavanaugh K."/>
            <person name="Han R."/>
            <person name="Bertier L."/>
            <person name="Beede B."/>
            <person name="Kafkas S."/>
            <person name="Golino D."/>
            <person name="Preece J."/>
            <person name="Michelmore R."/>
        </authorList>
    </citation>
    <scope>NUCLEOTIDE SEQUENCE [LARGE SCALE GENOMIC DNA]</scope>
</reference>
<comment type="caution">
    <text evidence="1">The sequence shown here is derived from an EMBL/GenBank/DDBJ whole genome shotgun (WGS) entry which is preliminary data.</text>
</comment>
<evidence type="ECO:0000313" key="2">
    <source>
        <dbReference type="Proteomes" id="UP001163603"/>
    </source>
</evidence>
<accession>A0ACC0Y381</accession>
<proteinExistence type="predicted"/>
<sequence>MLQTSPPTIQLGYWTVELLTMSLRTRATYLFMHLILASMTL</sequence>
<dbReference type="EMBL" id="CM047744">
    <property type="protein sequence ID" value="KAJ0028867.1"/>
    <property type="molecule type" value="Genomic_DNA"/>
</dbReference>
<gene>
    <name evidence="1" type="ORF">Pint_35965</name>
</gene>
<name>A0ACC0Y381_9ROSI</name>
<evidence type="ECO:0000313" key="1">
    <source>
        <dbReference type="EMBL" id="KAJ0028867.1"/>
    </source>
</evidence>
<protein>
    <submittedName>
        <fullName evidence="1">Uncharacterized protein</fullName>
    </submittedName>
</protein>
<organism evidence="1 2">
    <name type="scientific">Pistacia integerrima</name>
    <dbReference type="NCBI Taxonomy" id="434235"/>
    <lineage>
        <taxon>Eukaryota</taxon>
        <taxon>Viridiplantae</taxon>
        <taxon>Streptophyta</taxon>
        <taxon>Embryophyta</taxon>
        <taxon>Tracheophyta</taxon>
        <taxon>Spermatophyta</taxon>
        <taxon>Magnoliopsida</taxon>
        <taxon>eudicotyledons</taxon>
        <taxon>Gunneridae</taxon>
        <taxon>Pentapetalae</taxon>
        <taxon>rosids</taxon>
        <taxon>malvids</taxon>
        <taxon>Sapindales</taxon>
        <taxon>Anacardiaceae</taxon>
        <taxon>Pistacia</taxon>
    </lineage>
</organism>
<dbReference type="Proteomes" id="UP001163603">
    <property type="component" value="Chromosome 9"/>
</dbReference>
<keyword evidence="2" id="KW-1185">Reference proteome</keyword>